<keyword evidence="5 7" id="KW-1133">Transmembrane helix</keyword>
<protein>
    <submittedName>
        <fullName evidence="8">BAX inhibitor protein</fullName>
    </submittedName>
</protein>
<evidence type="ECO:0000256" key="1">
    <source>
        <dbReference type="ARBA" id="ARBA00004651"/>
    </source>
</evidence>
<feature type="transmembrane region" description="Helical" evidence="7">
    <location>
        <begin position="108"/>
        <end position="130"/>
    </location>
</feature>
<keyword evidence="3" id="KW-1003">Cell membrane</keyword>
<reference evidence="8" key="2">
    <citation type="submission" date="2020-09" db="EMBL/GenBank/DDBJ databases">
        <authorList>
            <person name="Sun Q."/>
            <person name="Kim S."/>
        </authorList>
    </citation>
    <scope>NUCLEOTIDE SEQUENCE</scope>
    <source>
        <strain evidence="8">KCTC 23430</strain>
    </source>
</reference>
<reference evidence="8" key="1">
    <citation type="journal article" date="2014" name="Int. J. Syst. Evol. Microbiol.">
        <title>Complete genome sequence of Corynebacterium casei LMG S-19264T (=DSM 44701T), isolated from a smear-ripened cheese.</title>
        <authorList>
            <consortium name="US DOE Joint Genome Institute (JGI-PGF)"/>
            <person name="Walter F."/>
            <person name="Albersmeier A."/>
            <person name="Kalinowski J."/>
            <person name="Ruckert C."/>
        </authorList>
    </citation>
    <scope>NUCLEOTIDE SEQUENCE</scope>
    <source>
        <strain evidence="8">KCTC 23430</strain>
    </source>
</reference>
<dbReference type="GO" id="GO:0005886">
    <property type="term" value="C:plasma membrane"/>
    <property type="evidence" value="ECO:0007669"/>
    <property type="project" value="UniProtKB-SubCell"/>
</dbReference>
<comment type="subcellular location">
    <subcellularLocation>
        <location evidence="1">Cell membrane</location>
        <topology evidence="1">Multi-pass membrane protein</topology>
    </subcellularLocation>
</comment>
<evidence type="ECO:0000313" key="9">
    <source>
        <dbReference type="Proteomes" id="UP000644693"/>
    </source>
</evidence>
<keyword evidence="6 7" id="KW-0472">Membrane</keyword>
<feature type="transmembrane region" description="Helical" evidence="7">
    <location>
        <begin position="28"/>
        <end position="48"/>
    </location>
</feature>
<feature type="transmembrane region" description="Helical" evidence="7">
    <location>
        <begin position="164"/>
        <end position="182"/>
    </location>
</feature>
<dbReference type="CDD" id="cd10433">
    <property type="entry name" value="YccA_like"/>
    <property type="match status" value="1"/>
</dbReference>
<evidence type="ECO:0000256" key="5">
    <source>
        <dbReference type="ARBA" id="ARBA00022989"/>
    </source>
</evidence>
<gene>
    <name evidence="8" type="ORF">GCM10007053_11020</name>
</gene>
<comment type="similarity">
    <text evidence="2 7">Belongs to the BI1 family.</text>
</comment>
<proteinExistence type="inferred from homology"/>
<comment type="caution">
    <text evidence="8">The sequence shown here is derived from an EMBL/GenBank/DDBJ whole genome shotgun (WGS) entry which is preliminary data.</text>
</comment>
<feature type="transmembrane region" description="Helical" evidence="7">
    <location>
        <begin position="202"/>
        <end position="222"/>
    </location>
</feature>
<evidence type="ECO:0000256" key="3">
    <source>
        <dbReference type="ARBA" id="ARBA00022475"/>
    </source>
</evidence>
<organism evidence="8 9">
    <name type="scientific">Parahalioglobus pacificus</name>
    <dbReference type="NCBI Taxonomy" id="930806"/>
    <lineage>
        <taxon>Bacteria</taxon>
        <taxon>Pseudomonadati</taxon>
        <taxon>Pseudomonadota</taxon>
        <taxon>Gammaproteobacteria</taxon>
        <taxon>Cellvibrionales</taxon>
        <taxon>Halieaceae</taxon>
        <taxon>Parahalioglobus</taxon>
    </lineage>
</organism>
<dbReference type="RefSeq" id="WP_189475898.1">
    <property type="nucleotide sequence ID" value="NZ_BMYM01000001.1"/>
</dbReference>
<dbReference type="PROSITE" id="PS01243">
    <property type="entry name" value="BI1"/>
    <property type="match status" value="1"/>
</dbReference>
<evidence type="ECO:0000256" key="4">
    <source>
        <dbReference type="ARBA" id="ARBA00022692"/>
    </source>
</evidence>
<dbReference type="PANTHER" id="PTHR23291">
    <property type="entry name" value="BAX INHIBITOR-RELATED"/>
    <property type="match status" value="1"/>
</dbReference>
<dbReference type="PANTHER" id="PTHR23291:SF115">
    <property type="entry name" value="MODULATOR OF FTSH PROTEASE YCCA"/>
    <property type="match status" value="1"/>
</dbReference>
<dbReference type="Proteomes" id="UP000644693">
    <property type="component" value="Unassembled WGS sequence"/>
</dbReference>
<evidence type="ECO:0000256" key="6">
    <source>
        <dbReference type="ARBA" id="ARBA00023136"/>
    </source>
</evidence>
<dbReference type="EMBL" id="BMYM01000001">
    <property type="protein sequence ID" value="GHD29856.1"/>
    <property type="molecule type" value="Genomic_DNA"/>
</dbReference>
<sequence>MQDKGLYDINTAGMESIVSTNKVLRNTYMLLGMTLLFSAVTAGISMAIGLPQGAALILTLVGFGLLFVVNRMADSSKGIIAIFAFTGVMGASLGPMLNYYLAMPGGPALVMQALGGTALVFFGLSAYALTTRKDFSFMGGFLMVGLLLAVVAMIANIFMGIPALSLTISAVVVMIMSGLILFDTSRIIHGGETNYIRATVSLYLNIYNLFIHLLSLLTALGGDD</sequence>
<dbReference type="InterPro" id="IPR006214">
    <property type="entry name" value="Bax_inhibitor_1-related"/>
</dbReference>
<name>A0A918XFM5_9GAMM</name>
<evidence type="ECO:0000313" key="8">
    <source>
        <dbReference type="EMBL" id="GHD29856.1"/>
    </source>
</evidence>
<keyword evidence="9" id="KW-1185">Reference proteome</keyword>
<feature type="transmembrane region" description="Helical" evidence="7">
    <location>
        <begin position="137"/>
        <end position="158"/>
    </location>
</feature>
<dbReference type="Pfam" id="PF01027">
    <property type="entry name" value="Bax1-I"/>
    <property type="match status" value="1"/>
</dbReference>
<evidence type="ECO:0000256" key="7">
    <source>
        <dbReference type="RuleBase" id="RU004379"/>
    </source>
</evidence>
<feature type="transmembrane region" description="Helical" evidence="7">
    <location>
        <begin position="54"/>
        <end position="73"/>
    </location>
</feature>
<accession>A0A918XFM5</accession>
<dbReference type="InterPro" id="IPR006213">
    <property type="entry name" value="Bax_inhbtr1_CS"/>
</dbReference>
<evidence type="ECO:0000256" key="2">
    <source>
        <dbReference type="ARBA" id="ARBA00010350"/>
    </source>
</evidence>
<keyword evidence="4 7" id="KW-0812">Transmembrane</keyword>
<feature type="transmembrane region" description="Helical" evidence="7">
    <location>
        <begin position="80"/>
        <end position="102"/>
    </location>
</feature>
<dbReference type="AlphaFoldDB" id="A0A918XFM5"/>